<keyword evidence="12" id="KW-0175">Coiled coil</keyword>
<gene>
    <name evidence="14" type="ORF">OAory_01015760</name>
</gene>
<protein>
    <recommendedName>
        <fullName evidence="3">ATP synthase subunit d, mitochondrial</fullName>
    </recommendedName>
</protein>
<dbReference type="OrthoDB" id="4167490at2759"/>
<keyword evidence="7" id="KW-0999">Mitochondrion inner membrane</keyword>
<dbReference type="VEuPathDB" id="FungiDB:AO090701000169"/>
<evidence type="ECO:0000256" key="2">
    <source>
        <dbReference type="ARBA" id="ARBA00006842"/>
    </source>
</evidence>
<feature type="region of interest" description="Disordered" evidence="13">
    <location>
        <begin position="520"/>
        <end position="550"/>
    </location>
</feature>
<evidence type="ECO:0000256" key="3">
    <source>
        <dbReference type="ARBA" id="ARBA00021688"/>
    </source>
</evidence>
<dbReference type="eggNOG" id="ENOG502T0X6">
    <property type="taxonomic scope" value="Eukaryota"/>
</dbReference>
<comment type="subcellular location">
    <subcellularLocation>
        <location evidence="1">Mitochondrion inner membrane</location>
    </subcellularLocation>
</comment>
<keyword evidence="5" id="KW-0138">CF(0)</keyword>
<evidence type="ECO:0000256" key="12">
    <source>
        <dbReference type="SAM" id="Coils"/>
    </source>
</evidence>
<dbReference type="EMBL" id="MKZY01000008">
    <property type="protein sequence ID" value="OOO05915.1"/>
    <property type="molecule type" value="Genomic_DNA"/>
</dbReference>
<feature type="compositionally biased region" description="Low complexity" evidence="13">
    <location>
        <begin position="520"/>
        <end position="533"/>
    </location>
</feature>
<evidence type="ECO:0000256" key="13">
    <source>
        <dbReference type="SAM" id="MobiDB-lite"/>
    </source>
</evidence>
<evidence type="ECO:0000256" key="4">
    <source>
        <dbReference type="ARBA" id="ARBA00022448"/>
    </source>
</evidence>
<dbReference type="GO" id="GO:0015078">
    <property type="term" value="F:proton transmembrane transporter activity"/>
    <property type="evidence" value="ECO:0007669"/>
    <property type="project" value="InterPro"/>
</dbReference>
<evidence type="ECO:0000313" key="15">
    <source>
        <dbReference type="Proteomes" id="UP000190312"/>
    </source>
</evidence>
<keyword evidence="11" id="KW-0066">ATP synthesis</keyword>
<dbReference type="PANTHER" id="PTHR12700">
    <property type="entry name" value="ATP SYNTHASE SUBUNIT D, MITOCHONDRIAL"/>
    <property type="match status" value="1"/>
</dbReference>
<dbReference type="VEuPathDB" id="FungiDB:AO090701000168"/>
<evidence type="ECO:0000256" key="1">
    <source>
        <dbReference type="ARBA" id="ARBA00004273"/>
    </source>
</evidence>
<dbReference type="SUPFAM" id="SSF161065">
    <property type="entry name" value="ATP synthase D chain-like"/>
    <property type="match status" value="1"/>
</dbReference>
<comment type="similarity">
    <text evidence="2">Belongs to the ATPase d subunit family.</text>
</comment>
<dbReference type="AlphaFoldDB" id="A0A1S9DA01"/>
<dbReference type="InterPro" id="IPR036228">
    <property type="entry name" value="ATP_synth_F0_dsu_sf_mt"/>
</dbReference>
<proteinExistence type="inferred from homology"/>
<dbReference type="Proteomes" id="UP000190312">
    <property type="component" value="Unassembled WGS sequence"/>
</dbReference>
<dbReference type="GO" id="GO:0045259">
    <property type="term" value="C:proton-transporting ATP synthase complex"/>
    <property type="evidence" value="ECO:0007669"/>
    <property type="project" value="UniProtKB-KW"/>
</dbReference>
<organism evidence="14 15">
    <name type="scientific">Aspergillus oryzae</name>
    <name type="common">Yellow koji mold</name>
    <dbReference type="NCBI Taxonomy" id="5062"/>
    <lineage>
        <taxon>Eukaryota</taxon>
        <taxon>Fungi</taxon>
        <taxon>Dikarya</taxon>
        <taxon>Ascomycota</taxon>
        <taxon>Pezizomycotina</taxon>
        <taxon>Eurotiomycetes</taxon>
        <taxon>Eurotiomycetidae</taxon>
        <taxon>Eurotiales</taxon>
        <taxon>Aspergillaceae</taxon>
        <taxon>Aspergillus</taxon>
        <taxon>Aspergillus subgen. Circumdati</taxon>
    </lineage>
</organism>
<dbReference type="InterPro" id="IPR008689">
    <property type="entry name" value="ATP_synth_F0_dsu_mt"/>
</dbReference>
<feature type="coiled-coil region" evidence="12">
    <location>
        <begin position="100"/>
        <end position="127"/>
    </location>
</feature>
<keyword evidence="9" id="KW-0496">Mitochondrion</keyword>
<evidence type="ECO:0000256" key="6">
    <source>
        <dbReference type="ARBA" id="ARBA00022781"/>
    </source>
</evidence>
<keyword evidence="6" id="KW-0375">Hydrogen ion transport</keyword>
<name>A0A1S9DA01_ASPOZ</name>
<accession>A0A1S9DA01</accession>
<evidence type="ECO:0000256" key="7">
    <source>
        <dbReference type="ARBA" id="ARBA00022792"/>
    </source>
</evidence>
<dbReference type="Gene3D" id="6.10.280.70">
    <property type="match status" value="1"/>
</dbReference>
<keyword evidence="8" id="KW-0406">Ion transport</keyword>
<comment type="caution">
    <text evidence="14">The sequence shown here is derived from an EMBL/GenBank/DDBJ whole genome shotgun (WGS) entry which is preliminary data.</text>
</comment>
<evidence type="ECO:0000256" key="10">
    <source>
        <dbReference type="ARBA" id="ARBA00023136"/>
    </source>
</evidence>
<evidence type="ECO:0000313" key="14">
    <source>
        <dbReference type="EMBL" id="OOO05915.1"/>
    </source>
</evidence>
<dbReference type="GO" id="GO:0005743">
    <property type="term" value="C:mitochondrial inner membrane"/>
    <property type="evidence" value="ECO:0007669"/>
    <property type="project" value="UniProtKB-SubCell"/>
</dbReference>
<evidence type="ECO:0000256" key="9">
    <source>
        <dbReference type="ARBA" id="ARBA00023128"/>
    </source>
</evidence>
<evidence type="ECO:0000256" key="5">
    <source>
        <dbReference type="ARBA" id="ARBA00022547"/>
    </source>
</evidence>
<evidence type="ECO:0000256" key="11">
    <source>
        <dbReference type="ARBA" id="ARBA00023310"/>
    </source>
</evidence>
<sequence length="588" mass="67440">MAARSAALKIDWVKVTSSLGLRGQTAASLQAFKKRNDDARRKVQLLSEQPQTIDFAHYRKVLKNQAIVDEIENQFKTFKPATYDVSRQLKAIEAFEAQAVQSAEETKGKVEAELRSLEKTLENIETARPFDELTVDEVASAQPEIDEKTASMVSKGRWMPAGYKRSTARLSFFNGSIRQMNQLSPPGQNRCHLENLPVEIIQEIFFHCLEFNLPRASLYISRVLSDSTVYTWLIRLAFSSANEGSKSDFFTPDFLPPPLCFFALSEHQRRDLQHEILASRWCTLPLMRKCQREYVEHAIRRKCRNLELAPEDHYTLANINSRFSNLESCDKGWGGCRSKGDLILKARDRDTNIDYKVAVWFHFGAFQVRKPNKLVTDLDLFRLPCCLPELPARMPNKLLGPPWTDTKLEFLQLLSLDAYIDADDTFTRSRRILRQVIRDRDFATFQRLVNMHIRCQCYKYPVRWPVLPNHFQVALKYADEYDDPFIKLLVEQRWEDIPANLLHLKDQLMSKRAVIHNLDSRPPCSRCSSPPSSTVAAGEARNDHIEEGDDTVDDRFADCADSIDDAHEAGTDGVEDALDLLSDVRTFS</sequence>
<keyword evidence="4" id="KW-0813">Transport</keyword>
<evidence type="ECO:0000256" key="8">
    <source>
        <dbReference type="ARBA" id="ARBA00023065"/>
    </source>
</evidence>
<reference evidence="14 15" key="1">
    <citation type="submission" date="2016-10" db="EMBL/GenBank/DDBJ databases">
        <title>Genome sequencing of Aspergillus oryzae BCC7051.</title>
        <authorList>
            <person name="Thammarongtham C."/>
            <person name="Vorapreeda T."/>
            <person name="Nookaew I."/>
            <person name="Srisuk T."/>
            <person name="Land M."/>
            <person name="Jeennor S."/>
            <person name="Laoteng K."/>
        </authorList>
    </citation>
    <scope>NUCLEOTIDE SEQUENCE [LARGE SCALE GENOMIC DNA]</scope>
    <source>
        <strain evidence="14 15">BCC7051</strain>
    </source>
</reference>
<keyword evidence="10" id="KW-0472">Membrane</keyword>
<dbReference type="Pfam" id="PF05873">
    <property type="entry name" value="Mt_ATP-synt_D"/>
    <property type="match status" value="1"/>
</dbReference>
<dbReference type="GO" id="GO:0015986">
    <property type="term" value="P:proton motive force-driven ATP synthesis"/>
    <property type="evidence" value="ECO:0007669"/>
    <property type="project" value="InterPro"/>
</dbReference>